<dbReference type="PANTHER" id="PTHR44051">
    <property type="entry name" value="GLUTATHIONE S-TRANSFERASE-RELATED"/>
    <property type="match status" value="1"/>
</dbReference>
<accession>D3BVL3</accession>
<dbReference type="InterPro" id="IPR010987">
    <property type="entry name" value="Glutathione-S-Trfase_C-like"/>
</dbReference>
<keyword evidence="5" id="KW-1185">Reference proteome</keyword>
<dbReference type="SFLD" id="SFLDS00019">
    <property type="entry name" value="Glutathione_Transferase_(cytos"/>
    <property type="match status" value="1"/>
</dbReference>
<dbReference type="AlphaFoldDB" id="D3BVL3"/>
<feature type="domain" description="GST N-terminal" evidence="2">
    <location>
        <begin position="1"/>
        <end position="81"/>
    </location>
</feature>
<reference evidence="4 5" key="1">
    <citation type="journal article" date="2011" name="Genome Res.">
        <title>Phylogeny-wide analysis of social amoeba genomes highlights ancient origins for complex intercellular communication.</title>
        <authorList>
            <person name="Heidel A.J."/>
            <person name="Lawal H.M."/>
            <person name="Felder M."/>
            <person name="Schilde C."/>
            <person name="Helps N.R."/>
            <person name="Tunggal B."/>
            <person name="Rivero F."/>
            <person name="John U."/>
            <person name="Schleicher M."/>
            <person name="Eichinger L."/>
            <person name="Platzer M."/>
            <person name="Noegel A.A."/>
            <person name="Schaap P."/>
            <person name="Gloeckner G."/>
        </authorList>
    </citation>
    <scope>NUCLEOTIDE SEQUENCE [LARGE SCALE GENOMIC DNA]</scope>
    <source>
        <strain evidence="5">ATCC 26659 / Pp 5 / PN500</strain>
    </source>
</reference>
<dbReference type="CDD" id="cd03188">
    <property type="entry name" value="GST_C_Beta"/>
    <property type="match status" value="1"/>
</dbReference>
<proteinExistence type="inferred from homology"/>
<dbReference type="Proteomes" id="UP000001396">
    <property type="component" value="Unassembled WGS sequence"/>
</dbReference>
<evidence type="ECO:0000259" key="2">
    <source>
        <dbReference type="PROSITE" id="PS50404"/>
    </source>
</evidence>
<evidence type="ECO:0000313" key="5">
    <source>
        <dbReference type="Proteomes" id="UP000001396"/>
    </source>
</evidence>
<dbReference type="InterPro" id="IPR036282">
    <property type="entry name" value="Glutathione-S-Trfase_C_sf"/>
</dbReference>
<dbReference type="InterPro" id="IPR036249">
    <property type="entry name" value="Thioredoxin-like_sf"/>
</dbReference>
<comment type="caution">
    <text evidence="4">The sequence shown here is derived from an EMBL/GenBank/DDBJ whole genome shotgun (WGS) entry which is preliminary data.</text>
</comment>
<dbReference type="InterPro" id="IPR004046">
    <property type="entry name" value="GST_C"/>
</dbReference>
<dbReference type="OMA" id="DVQMSFP"/>
<dbReference type="GeneID" id="31355548"/>
<dbReference type="Pfam" id="PF00043">
    <property type="entry name" value="GST_C"/>
    <property type="match status" value="1"/>
</dbReference>
<organism evidence="4 5">
    <name type="scientific">Heterostelium pallidum (strain ATCC 26659 / Pp 5 / PN500)</name>
    <name type="common">Cellular slime mold</name>
    <name type="synonym">Polysphondylium pallidum</name>
    <dbReference type="NCBI Taxonomy" id="670386"/>
    <lineage>
        <taxon>Eukaryota</taxon>
        <taxon>Amoebozoa</taxon>
        <taxon>Evosea</taxon>
        <taxon>Eumycetozoa</taxon>
        <taxon>Dictyostelia</taxon>
        <taxon>Acytosteliales</taxon>
        <taxon>Acytosteliaceae</taxon>
        <taxon>Heterostelium</taxon>
    </lineage>
</organism>
<dbReference type="EMBL" id="ADBJ01000063">
    <property type="protein sequence ID" value="EFA74516.1"/>
    <property type="molecule type" value="Genomic_DNA"/>
</dbReference>
<feature type="domain" description="GST C-terminal" evidence="3">
    <location>
        <begin position="85"/>
        <end position="211"/>
    </location>
</feature>
<dbReference type="Gene3D" id="1.20.1050.10">
    <property type="match status" value="1"/>
</dbReference>
<name>D3BVL3_HETP5</name>
<dbReference type="PANTHER" id="PTHR44051:SF21">
    <property type="entry name" value="GLUTATHIONE S-TRANSFERASE FAMILY PROTEIN"/>
    <property type="match status" value="1"/>
</dbReference>
<gene>
    <name evidence="4" type="ORF">PPL_00014</name>
</gene>
<sequence length="233" mass="27108">MKIKLYYGSGAASLCVHWMLIEMGIDFEAVKIDLSNNEQKGEAYLKINPQGKVPALELDGNVYTESVALVMLLSEHSERLKPAVGTDEHARWTELLIYFANSLLPAFREWFYAPVESGGNKEKETFLKDLVRPRIEAVYDRIEALLADGRTHLLGNQLRSVDFVGTMLMRWSRNMPKPATQWPNINKYVHRMRSMPSFIEVYKREEIKVKLLIKLKMITHLFHFKMEIKKYDK</sequence>
<evidence type="ECO:0000256" key="1">
    <source>
        <dbReference type="ARBA" id="ARBA00007409"/>
    </source>
</evidence>
<dbReference type="RefSeq" id="XP_020426650.1">
    <property type="nucleotide sequence ID" value="XM_020571061.1"/>
</dbReference>
<dbReference type="PROSITE" id="PS50405">
    <property type="entry name" value="GST_CTER"/>
    <property type="match status" value="1"/>
</dbReference>
<evidence type="ECO:0008006" key="6">
    <source>
        <dbReference type="Google" id="ProtNLM"/>
    </source>
</evidence>
<dbReference type="SUPFAM" id="SSF52833">
    <property type="entry name" value="Thioredoxin-like"/>
    <property type="match status" value="1"/>
</dbReference>
<dbReference type="SFLD" id="SFLDG00358">
    <property type="entry name" value="Main_(cytGST)"/>
    <property type="match status" value="1"/>
</dbReference>
<comment type="similarity">
    <text evidence="1">Belongs to the GST superfamily.</text>
</comment>
<dbReference type="Gene3D" id="3.40.30.10">
    <property type="entry name" value="Glutaredoxin"/>
    <property type="match status" value="1"/>
</dbReference>
<dbReference type="InterPro" id="IPR004045">
    <property type="entry name" value="Glutathione_S-Trfase_N"/>
</dbReference>
<dbReference type="InterPro" id="IPR040079">
    <property type="entry name" value="Glutathione_S-Trfase"/>
</dbReference>
<protein>
    <recommendedName>
        <fullName evidence="6">Glutathione S-transferase</fullName>
    </recommendedName>
</protein>
<dbReference type="Pfam" id="PF13409">
    <property type="entry name" value="GST_N_2"/>
    <property type="match status" value="1"/>
</dbReference>
<dbReference type="InParanoid" id="D3BVL3"/>
<dbReference type="SFLD" id="SFLDG01150">
    <property type="entry name" value="Main.1:_Beta-like"/>
    <property type="match status" value="1"/>
</dbReference>
<dbReference type="SUPFAM" id="SSF47616">
    <property type="entry name" value="GST C-terminal domain-like"/>
    <property type="match status" value="1"/>
</dbReference>
<evidence type="ECO:0000313" key="4">
    <source>
        <dbReference type="EMBL" id="EFA74516.1"/>
    </source>
</evidence>
<dbReference type="CDD" id="cd03057">
    <property type="entry name" value="GST_N_Beta"/>
    <property type="match status" value="1"/>
</dbReference>
<dbReference type="STRING" id="670386.D3BVL3"/>
<evidence type="ECO:0000259" key="3">
    <source>
        <dbReference type="PROSITE" id="PS50405"/>
    </source>
</evidence>
<dbReference type="PROSITE" id="PS50404">
    <property type="entry name" value="GST_NTER"/>
    <property type="match status" value="1"/>
</dbReference>